<sequence>MKILVSSIVDLKNSAHNSRLHQFLKYLSRDHEISVLSINDCWKARWDRTTENYNQSFKDLFEKIDLIYLTNRRVSPVVQEALSLATVGSTLDRIGISDYDVHFNYNGMVSGYAVARYTHSRGIPTVYDIADDLPGMIRTSPQIPPFVRPAGGWLGKAIQERIIQASKRVTVTTESLCQTYKVPREKRELLPNGVDVELFSPRPCEHIKEKYDLEDTFVVGHVGVLREWLDLEPLFIAIRELASEINVKLLIVGGGAGYDRTVEMARDLGVLNHTVFTGTVPYSHVPEYISCMDVGVIPFKQDNVSNNSLPLKLFEYMACGVPVISTRVNTIQETFGHTVRIVSSANEYAEEILELYRDSTLCSRMRSEGRRVVEDEYQWAAISKRLEHILIEAGC</sequence>
<feature type="domain" description="Glycosyl transferase family 1" evidence="1">
    <location>
        <begin position="207"/>
        <end position="371"/>
    </location>
</feature>
<dbReference type="Gene3D" id="3.40.50.2000">
    <property type="entry name" value="Glycogen Phosphorylase B"/>
    <property type="match status" value="2"/>
</dbReference>
<organism evidence="2 3">
    <name type="scientific">Methanoculleus caldifontis</name>
    <dbReference type="NCBI Taxonomy" id="2651577"/>
    <lineage>
        <taxon>Archaea</taxon>
        <taxon>Methanobacteriati</taxon>
        <taxon>Methanobacteriota</taxon>
        <taxon>Stenosarchaea group</taxon>
        <taxon>Methanomicrobia</taxon>
        <taxon>Methanomicrobiales</taxon>
        <taxon>Methanomicrobiaceae</taxon>
        <taxon>Methanoculleus</taxon>
    </lineage>
</organism>
<dbReference type="SUPFAM" id="SSF53756">
    <property type="entry name" value="UDP-Glycosyltransferase/glycogen phosphorylase"/>
    <property type="match status" value="1"/>
</dbReference>
<dbReference type="PANTHER" id="PTHR12526">
    <property type="entry name" value="GLYCOSYLTRANSFERASE"/>
    <property type="match status" value="1"/>
</dbReference>
<name>A0ABU3X254_9EURY</name>
<evidence type="ECO:0000313" key="3">
    <source>
        <dbReference type="Proteomes" id="UP001281203"/>
    </source>
</evidence>
<dbReference type="Proteomes" id="UP001281203">
    <property type="component" value="Unassembled WGS sequence"/>
</dbReference>
<comment type="caution">
    <text evidence="2">The sequence shown here is derived from an EMBL/GenBank/DDBJ whole genome shotgun (WGS) entry which is preliminary data.</text>
</comment>
<protein>
    <submittedName>
        <fullName evidence="2">Glycosyltransferase family 4 protein</fullName>
    </submittedName>
</protein>
<evidence type="ECO:0000313" key="2">
    <source>
        <dbReference type="EMBL" id="MDV2482142.1"/>
    </source>
</evidence>
<proteinExistence type="predicted"/>
<reference evidence="2 3" key="1">
    <citation type="submission" date="2019-10" db="EMBL/GenBank/DDBJ databases">
        <title>Isolation and characterization of Methanoculleus sp. Wushi-C6 from a hot spring well.</title>
        <authorList>
            <person name="Chen S.-C."/>
            <person name="Lan Z.-H."/>
            <person name="You Y.-T."/>
            <person name="Lai M.-C."/>
        </authorList>
    </citation>
    <scope>NUCLEOTIDE SEQUENCE [LARGE SCALE GENOMIC DNA]</scope>
    <source>
        <strain evidence="2 3">Wushi-C6</strain>
    </source>
</reference>
<dbReference type="InterPro" id="IPR001296">
    <property type="entry name" value="Glyco_trans_1"/>
</dbReference>
<evidence type="ECO:0000259" key="1">
    <source>
        <dbReference type="Pfam" id="PF00534"/>
    </source>
</evidence>
<keyword evidence="3" id="KW-1185">Reference proteome</keyword>
<dbReference type="PANTHER" id="PTHR12526:SF622">
    <property type="entry name" value="GLYCOSYLTRANSFERASE (GROUP I)"/>
    <property type="match status" value="1"/>
</dbReference>
<dbReference type="RefSeq" id="WP_317065205.1">
    <property type="nucleotide sequence ID" value="NZ_WBKO01000002.1"/>
</dbReference>
<dbReference type="Pfam" id="PF00534">
    <property type="entry name" value="Glycos_transf_1"/>
    <property type="match status" value="1"/>
</dbReference>
<accession>A0ABU3X254</accession>
<dbReference type="CDD" id="cd03794">
    <property type="entry name" value="GT4_WbuB-like"/>
    <property type="match status" value="1"/>
</dbReference>
<gene>
    <name evidence="2" type="ORF">F8E02_09055</name>
</gene>
<dbReference type="EMBL" id="WBKO01000002">
    <property type="protein sequence ID" value="MDV2482142.1"/>
    <property type="molecule type" value="Genomic_DNA"/>
</dbReference>